<feature type="region of interest" description="Disordered" evidence="1">
    <location>
        <begin position="84"/>
        <end position="111"/>
    </location>
</feature>
<dbReference type="EMBL" id="UYRW01000529">
    <property type="protein sequence ID" value="VDK67634.1"/>
    <property type="molecule type" value="Genomic_DNA"/>
</dbReference>
<name>A0A182E4S5_ONCOC</name>
<proteinExistence type="predicted"/>
<evidence type="ECO:0000313" key="4">
    <source>
        <dbReference type="WBParaSite" id="nOo.2.0.1.t02998-RA"/>
    </source>
</evidence>
<protein>
    <submittedName>
        <fullName evidence="2 4">Uncharacterized protein</fullName>
    </submittedName>
</protein>
<evidence type="ECO:0000256" key="1">
    <source>
        <dbReference type="SAM" id="MobiDB-lite"/>
    </source>
</evidence>
<feature type="compositionally biased region" description="Polar residues" evidence="1">
    <location>
        <begin position="1"/>
        <end position="16"/>
    </location>
</feature>
<dbReference type="STRING" id="42157.A0A182E4S5"/>
<keyword evidence="3" id="KW-1185">Reference proteome</keyword>
<feature type="compositionally biased region" description="Basic and acidic residues" evidence="1">
    <location>
        <begin position="35"/>
        <end position="48"/>
    </location>
</feature>
<evidence type="ECO:0000313" key="2">
    <source>
        <dbReference type="EMBL" id="VDK67634.1"/>
    </source>
</evidence>
<dbReference type="AlphaFoldDB" id="A0A182E4S5"/>
<feature type="region of interest" description="Disordered" evidence="1">
    <location>
        <begin position="1"/>
        <end position="71"/>
    </location>
</feature>
<reference evidence="2 3" key="2">
    <citation type="submission" date="2018-08" db="EMBL/GenBank/DDBJ databases">
        <authorList>
            <person name="Laetsch R D."/>
            <person name="Stevens L."/>
            <person name="Kumar S."/>
            <person name="Blaxter L. M."/>
        </authorList>
    </citation>
    <scope>NUCLEOTIDE SEQUENCE [LARGE SCALE GENOMIC DNA]</scope>
</reference>
<organism evidence="4">
    <name type="scientific">Onchocerca ochengi</name>
    <name type="common">Filarial nematode worm</name>
    <dbReference type="NCBI Taxonomy" id="42157"/>
    <lineage>
        <taxon>Eukaryota</taxon>
        <taxon>Metazoa</taxon>
        <taxon>Ecdysozoa</taxon>
        <taxon>Nematoda</taxon>
        <taxon>Chromadorea</taxon>
        <taxon>Rhabditida</taxon>
        <taxon>Spirurina</taxon>
        <taxon>Spiruromorpha</taxon>
        <taxon>Filarioidea</taxon>
        <taxon>Onchocercidae</taxon>
        <taxon>Onchocerca</taxon>
    </lineage>
</organism>
<sequence length="151" mass="17073">MIYRSNSLDSSNSANESPVPKRRKNDRIVSQLLKKASDSSRTKNEKSLGVDSSNGNKRKIIRQPDVVSHKKDFKKLKPKFQADLKSTAKQNASSSRALLVSSKKMDDSPGKKLQNVIPGLHNMKNVRRSLTDRLVKKYINVANQTQRKQQI</sequence>
<feature type="compositionally biased region" description="Polar residues" evidence="1">
    <location>
        <begin position="87"/>
        <end position="96"/>
    </location>
</feature>
<gene>
    <name evidence="2" type="ORF">NOO_LOCUS2998</name>
</gene>
<dbReference type="Proteomes" id="UP000271087">
    <property type="component" value="Unassembled WGS sequence"/>
</dbReference>
<reference evidence="4" key="1">
    <citation type="submission" date="2016-06" db="UniProtKB">
        <authorList>
            <consortium name="WormBaseParasite"/>
        </authorList>
    </citation>
    <scope>IDENTIFICATION</scope>
</reference>
<accession>A0A182E4S5</accession>
<evidence type="ECO:0000313" key="3">
    <source>
        <dbReference type="Proteomes" id="UP000271087"/>
    </source>
</evidence>
<dbReference type="WBParaSite" id="nOo.2.0.1.t02998-RA">
    <property type="protein sequence ID" value="nOo.2.0.1.t02998-RA"/>
    <property type="gene ID" value="nOo.2.0.1.g02998"/>
</dbReference>